<dbReference type="GO" id="GO:0005886">
    <property type="term" value="C:plasma membrane"/>
    <property type="evidence" value="ECO:0007669"/>
    <property type="project" value="UniProtKB-SubCell"/>
</dbReference>
<gene>
    <name evidence="10" type="primary">rnfD</name>
    <name evidence="11" type="ORF">MACH26_30040</name>
</gene>
<feature type="transmembrane region" description="Helical" evidence="10">
    <location>
        <begin position="328"/>
        <end position="347"/>
    </location>
</feature>
<keyword evidence="5 10" id="KW-0812">Transmembrane</keyword>
<keyword evidence="2 10" id="KW-0597">Phosphoprotein</keyword>
<dbReference type="PANTHER" id="PTHR30578">
    <property type="entry name" value="ELECTRON TRANSPORT COMPLEX PROTEIN RNFD"/>
    <property type="match status" value="1"/>
</dbReference>
<dbReference type="GO" id="GO:0055085">
    <property type="term" value="P:transmembrane transport"/>
    <property type="evidence" value="ECO:0007669"/>
    <property type="project" value="InterPro"/>
</dbReference>
<keyword evidence="6 10" id="KW-1278">Translocase</keyword>
<dbReference type="InterPro" id="IPR011303">
    <property type="entry name" value="RnfD_bac"/>
</dbReference>
<evidence type="ECO:0000256" key="3">
    <source>
        <dbReference type="ARBA" id="ARBA00022630"/>
    </source>
</evidence>
<keyword evidence="10" id="KW-0997">Cell inner membrane</keyword>
<feature type="modified residue" description="FMN phosphoryl threonine" evidence="10">
    <location>
        <position position="187"/>
    </location>
</feature>
<comment type="subunit">
    <text evidence="10">The complex is composed of six subunits: RnfA, RnfB, RnfC, RnfD, RnfE and RnfG.</text>
</comment>
<evidence type="ECO:0000256" key="4">
    <source>
        <dbReference type="ARBA" id="ARBA00022643"/>
    </source>
</evidence>
<keyword evidence="4 10" id="KW-0288">FMN</keyword>
<feature type="transmembrane region" description="Helical" evidence="10">
    <location>
        <begin position="224"/>
        <end position="242"/>
    </location>
</feature>
<keyword evidence="1 10" id="KW-0813">Transport</keyword>
<dbReference type="NCBIfam" id="TIGR01946">
    <property type="entry name" value="rnfD"/>
    <property type="match status" value="1"/>
</dbReference>
<organism evidence="11 12">
    <name type="scientific">Planctobacterium marinum</name>
    <dbReference type="NCBI Taxonomy" id="1631968"/>
    <lineage>
        <taxon>Bacteria</taxon>
        <taxon>Pseudomonadati</taxon>
        <taxon>Pseudomonadota</taxon>
        <taxon>Gammaproteobacteria</taxon>
        <taxon>Alteromonadales</taxon>
        <taxon>Alteromonadaceae</taxon>
        <taxon>Planctobacterium</taxon>
    </lineage>
</organism>
<dbReference type="AlphaFoldDB" id="A0AA48HX44"/>
<comment type="cofactor">
    <cofactor evidence="10">
        <name>FMN</name>
        <dbReference type="ChEBI" id="CHEBI:58210"/>
    </cofactor>
</comment>
<dbReference type="EMBL" id="AP027272">
    <property type="protein sequence ID" value="BDX07483.1"/>
    <property type="molecule type" value="Genomic_DNA"/>
</dbReference>
<sequence>MKLFLASSPHLRQKRSTQEIMQLVMLFAVPGIAVQTWFFGFGTLINILIACLVAVVTEVLILELRKKNFELAVKDSSALVTALLLGISIPPFAPWWMTAIGAFFAIAIAKQLYGGLGFNLFNPAMTAYVVLLISFPVQMTAWAPVMELSQISHNLMDALSITFTGYTTEGYSVLQLRTNIDGFTMATPLDEIKNQLNKGLTVPEITSSALFIDAGNIAAGFGKGWFWINIAFLLGGFLLLQFNLINWHLPVGMLAGLGLPALLAWLVSPDTNVSPLLHLFSGGTMLGAFFIITDPVTAATSNKGRIIFGFGVGLWVYIIRTWGGYPDAIAFSVLLMNMCVPVIDYYTRPRTYGHNQQSSAQRKSGSNK</sequence>
<feature type="transmembrane region" description="Helical" evidence="10">
    <location>
        <begin position="71"/>
        <end position="89"/>
    </location>
</feature>
<keyword evidence="10" id="KW-1003">Cell membrane</keyword>
<accession>A0AA48HX44</accession>
<dbReference type="HAMAP" id="MF_00462">
    <property type="entry name" value="RsxD_RnfD"/>
    <property type="match status" value="1"/>
</dbReference>
<evidence type="ECO:0000256" key="6">
    <source>
        <dbReference type="ARBA" id="ARBA00022967"/>
    </source>
</evidence>
<comment type="function">
    <text evidence="10">Part of a membrane-bound complex that couples electron transfer with translocation of ions across the membrane.</text>
</comment>
<dbReference type="Proteomes" id="UP001333710">
    <property type="component" value="Chromosome"/>
</dbReference>
<keyword evidence="9 10" id="KW-0472">Membrane</keyword>
<feature type="transmembrane region" description="Helical" evidence="10">
    <location>
        <begin position="304"/>
        <end position="322"/>
    </location>
</feature>
<keyword evidence="7 10" id="KW-0249">Electron transport</keyword>
<evidence type="ECO:0000313" key="12">
    <source>
        <dbReference type="Proteomes" id="UP001333710"/>
    </source>
</evidence>
<keyword evidence="12" id="KW-1185">Reference proteome</keyword>
<feature type="transmembrane region" description="Helical" evidence="10">
    <location>
        <begin position="125"/>
        <end position="145"/>
    </location>
</feature>
<comment type="subcellular location">
    <subcellularLocation>
        <location evidence="10">Cell inner membrane</location>
        <topology evidence="10">Multi-pass membrane protein</topology>
    </subcellularLocation>
</comment>
<reference evidence="11" key="1">
    <citation type="submission" date="2023-01" db="EMBL/GenBank/DDBJ databases">
        <title>Complete genome sequence of Planctobacterium marinum strain Dej080120_11.</title>
        <authorList>
            <person name="Ueki S."/>
            <person name="Maruyama F."/>
        </authorList>
    </citation>
    <scope>NUCLEOTIDE SEQUENCE</scope>
    <source>
        <strain evidence="11">Dej080120_11</strain>
    </source>
</reference>
<proteinExistence type="inferred from homology"/>
<protein>
    <recommendedName>
        <fullName evidence="10">Ion-translocating oxidoreductase complex subunit D</fullName>
        <ecNumber evidence="10">7.-.-.-</ecNumber>
    </recommendedName>
    <alternativeName>
        <fullName evidence="10">Rnf electron transport complex subunit D</fullName>
    </alternativeName>
</protein>
<dbReference type="RefSeq" id="WP_338293506.1">
    <property type="nucleotide sequence ID" value="NZ_AP027272.1"/>
</dbReference>
<dbReference type="KEGG" id="pmaw:MACH26_30040"/>
<dbReference type="Pfam" id="PF03116">
    <property type="entry name" value="NQR2_RnfD_RnfE"/>
    <property type="match status" value="1"/>
</dbReference>
<feature type="transmembrane region" description="Helical" evidence="10">
    <location>
        <begin position="249"/>
        <end position="267"/>
    </location>
</feature>
<dbReference type="GO" id="GO:0022900">
    <property type="term" value="P:electron transport chain"/>
    <property type="evidence" value="ECO:0007669"/>
    <property type="project" value="UniProtKB-UniRule"/>
</dbReference>
<feature type="transmembrane region" description="Helical" evidence="10">
    <location>
        <begin position="273"/>
        <end position="292"/>
    </location>
</feature>
<evidence type="ECO:0000256" key="8">
    <source>
        <dbReference type="ARBA" id="ARBA00022989"/>
    </source>
</evidence>
<keyword evidence="3 10" id="KW-0285">Flavoprotein</keyword>
<dbReference type="InterPro" id="IPR004338">
    <property type="entry name" value="NqrB/RnfD"/>
</dbReference>
<evidence type="ECO:0000256" key="2">
    <source>
        <dbReference type="ARBA" id="ARBA00022553"/>
    </source>
</evidence>
<feature type="transmembrane region" description="Helical" evidence="10">
    <location>
        <begin position="20"/>
        <end position="38"/>
    </location>
</feature>
<evidence type="ECO:0000256" key="10">
    <source>
        <dbReference type="HAMAP-Rule" id="MF_00462"/>
    </source>
</evidence>
<keyword evidence="8 10" id="KW-1133">Transmembrane helix</keyword>
<feature type="transmembrane region" description="Helical" evidence="10">
    <location>
        <begin position="44"/>
        <end position="64"/>
    </location>
</feature>
<dbReference type="NCBIfam" id="NF002011">
    <property type="entry name" value="PRK00816.1"/>
    <property type="match status" value="1"/>
</dbReference>
<evidence type="ECO:0000313" key="11">
    <source>
        <dbReference type="EMBL" id="BDX07483.1"/>
    </source>
</evidence>
<comment type="similarity">
    <text evidence="10">Belongs to the NqrB/RnfD family.</text>
</comment>
<dbReference type="EC" id="7.-.-.-" evidence="10"/>
<evidence type="ECO:0000256" key="7">
    <source>
        <dbReference type="ARBA" id="ARBA00022982"/>
    </source>
</evidence>
<evidence type="ECO:0000256" key="1">
    <source>
        <dbReference type="ARBA" id="ARBA00022448"/>
    </source>
</evidence>
<evidence type="ECO:0000256" key="9">
    <source>
        <dbReference type="ARBA" id="ARBA00023136"/>
    </source>
</evidence>
<name>A0AA48HX44_9ALTE</name>
<dbReference type="PANTHER" id="PTHR30578:SF0">
    <property type="entry name" value="ION-TRANSLOCATING OXIDOREDUCTASE COMPLEX SUBUNIT D"/>
    <property type="match status" value="1"/>
</dbReference>
<evidence type="ECO:0000256" key="5">
    <source>
        <dbReference type="ARBA" id="ARBA00022692"/>
    </source>
</evidence>